<keyword evidence="1" id="KW-1133">Transmembrane helix</keyword>
<dbReference type="EMBL" id="PDCK01000041">
    <property type="protein sequence ID" value="PRQ45872.1"/>
    <property type="molecule type" value="Genomic_DNA"/>
</dbReference>
<gene>
    <name evidence="2" type="ORF">RchiOBHm_Chr3g0496391</name>
</gene>
<proteinExistence type="predicted"/>
<reference evidence="2 3" key="1">
    <citation type="journal article" date="2018" name="Nat. Genet.">
        <title>The Rosa genome provides new insights in the design of modern roses.</title>
        <authorList>
            <person name="Bendahmane M."/>
        </authorList>
    </citation>
    <scope>NUCLEOTIDE SEQUENCE [LARGE SCALE GENOMIC DNA]</scope>
    <source>
        <strain evidence="3">cv. Old Blush</strain>
    </source>
</reference>
<comment type="caution">
    <text evidence="2">The sequence shown here is derived from an EMBL/GenBank/DDBJ whole genome shotgun (WGS) entry which is preliminary data.</text>
</comment>
<dbReference type="AlphaFoldDB" id="A0A2P6RHG7"/>
<protein>
    <submittedName>
        <fullName evidence="2">Uncharacterized protein</fullName>
    </submittedName>
</protein>
<organism evidence="2 3">
    <name type="scientific">Rosa chinensis</name>
    <name type="common">China rose</name>
    <dbReference type="NCBI Taxonomy" id="74649"/>
    <lineage>
        <taxon>Eukaryota</taxon>
        <taxon>Viridiplantae</taxon>
        <taxon>Streptophyta</taxon>
        <taxon>Embryophyta</taxon>
        <taxon>Tracheophyta</taxon>
        <taxon>Spermatophyta</taxon>
        <taxon>Magnoliopsida</taxon>
        <taxon>eudicotyledons</taxon>
        <taxon>Gunneridae</taxon>
        <taxon>Pentapetalae</taxon>
        <taxon>rosids</taxon>
        <taxon>fabids</taxon>
        <taxon>Rosales</taxon>
        <taxon>Rosaceae</taxon>
        <taxon>Rosoideae</taxon>
        <taxon>Rosoideae incertae sedis</taxon>
        <taxon>Rosa</taxon>
    </lineage>
</organism>
<evidence type="ECO:0000256" key="1">
    <source>
        <dbReference type="SAM" id="Phobius"/>
    </source>
</evidence>
<sequence length="81" mass="9490">MLFWCFLYLALQGLASLTYLFWFWAATNTPRLSFLLLVLEIKSVSSRESFALLLPSHRHKLNPTSLFCLVLLSTSFPWHQR</sequence>
<accession>A0A2P6RHG7</accession>
<keyword evidence="1" id="KW-0812">Transmembrane</keyword>
<dbReference type="Gramene" id="PRQ45872">
    <property type="protein sequence ID" value="PRQ45872"/>
    <property type="gene ID" value="RchiOBHm_Chr3g0496391"/>
</dbReference>
<keyword evidence="3" id="KW-1185">Reference proteome</keyword>
<name>A0A2P6RHG7_ROSCH</name>
<dbReference type="Proteomes" id="UP000238479">
    <property type="component" value="Chromosome 3"/>
</dbReference>
<keyword evidence="1" id="KW-0472">Membrane</keyword>
<evidence type="ECO:0000313" key="2">
    <source>
        <dbReference type="EMBL" id="PRQ45872.1"/>
    </source>
</evidence>
<feature type="transmembrane region" description="Helical" evidence="1">
    <location>
        <begin position="6"/>
        <end position="25"/>
    </location>
</feature>
<evidence type="ECO:0000313" key="3">
    <source>
        <dbReference type="Proteomes" id="UP000238479"/>
    </source>
</evidence>